<keyword evidence="3" id="KW-0472">Membrane</keyword>
<dbReference type="PANTHER" id="PTHR33365">
    <property type="entry name" value="YALI0B05434P"/>
    <property type="match status" value="1"/>
</dbReference>
<name>W9C9V5_SCLBF</name>
<dbReference type="HOGENOM" id="CLU_042941_0_1_1"/>
<keyword evidence="3" id="KW-0812">Transmembrane</keyword>
<dbReference type="EMBL" id="AYSA01000515">
    <property type="protein sequence ID" value="ESZ91305.1"/>
    <property type="molecule type" value="Genomic_DNA"/>
</dbReference>
<evidence type="ECO:0000256" key="1">
    <source>
        <dbReference type="ARBA" id="ARBA00004685"/>
    </source>
</evidence>
<dbReference type="AlphaFoldDB" id="W9C9V5"/>
<dbReference type="InterPro" id="IPR021765">
    <property type="entry name" value="UstYa-like"/>
</dbReference>
<dbReference type="GO" id="GO:0043386">
    <property type="term" value="P:mycotoxin biosynthetic process"/>
    <property type="evidence" value="ECO:0007669"/>
    <property type="project" value="InterPro"/>
</dbReference>
<reference evidence="4 5" key="1">
    <citation type="journal article" date="2014" name="Genome Announc.">
        <title>Draft genome sequence of Sclerotinia borealis, a psychrophilic plant pathogenic fungus.</title>
        <authorList>
            <person name="Mardanov A.V."/>
            <person name="Beletsky A.V."/>
            <person name="Kadnikov V.V."/>
            <person name="Ignatov A.N."/>
            <person name="Ravin N.V."/>
        </authorList>
    </citation>
    <scope>NUCLEOTIDE SEQUENCE [LARGE SCALE GENOMIC DNA]</scope>
    <source>
        <strain evidence="5">F-4157</strain>
    </source>
</reference>
<feature type="transmembrane region" description="Helical" evidence="3">
    <location>
        <begin position="31"/>
        <end position="50"/>
    </location>
</feature>
<dbReference type="OrthoDB" id="3687641at2759"/>
<comment type="similarity">
    <text evidence="2">Belongs to the ustYa family.</text>
</comment>
<comment type="caution">
    <text evidence="4">The sequence shown here is derived from an EMBL/GenBank/DDBJ whole genome shotgun (WGS) entry which is preliminary data.</text>
</comment>
<dbReference type="Pfam" id="PF11807">
    <property type="entry name" value="UstYa"/>
    <property type="match status" value="1"/>
</dbReference>
<dbReference type="PANTHER" id="PTHR33365:SF4">
    <property type="entry name" value="CYCLOCHLOROTINE BIOSYNTHESIS PROTEIN O"/>
    <property type="match status" value="1"/>
</dbReference>
<accession>W9C9V5</accession>
<dbReference type="STRING" id="1432307.W9C9V5"/>
<protein>
    <recommendedName>
        <fullName evidence="6">Tat pathway signal sequence</fullName>
    </recommendedName>
</protein>
<evidence type="ECO:0000313" key="5">
    <source>
        <dbReference type="Proteomes" id="UP000019487"/>
    </source>
</evidence>
<gene>
    <name evidence="4" type="ORF">SBOR_8304</name>
</gene>
<organism evidence="4 5">
    <name type="scientific">Sclerotinia borealis (strain F-4128)</name>
    <dbReference type="NCBI Taxonomy" id="1432307"/>
    <lineage>
        <taxon>Eukaryota</taxon>
        <taxon>Fungi</taxon>
        <taxon>Dikarya</taxon>
        <taxon>Ascomycota</taxon>
        <taxon>Pezizomycotina</taxon>
        <taxon>Leotiomycetes</taxon>
        <taxon>Helotiales</taxon>
        <taxon>Sclerotiniaceae</taxon>
        <taxon>Sclerotinia</taxon>
    </lineage>
</organism>
<sequence length="268" mass="30912">MKTYQLVKSDIHAENEALEGDFKVTPAANQIFNYRSILIGVVIGFLSNFVTYEIVSMNSKIDSCTRKMSIWSPALSRFNDDEISSRRFVGALRAPNKFRGSPSPEIDDAWEEITYPEGGLVRISKEQLGRINASEYAAEYTEKMGGGYIAGIEVFHQLHCLNMIRKYTHLDYYLSKNVEWESDPDTFRYHIDHCIDMLRQKLMCDPDVGIITYVWAKDWKQPFPDFNTVHMCRPYSNVINWAQENRVHNRNVADLERAPGALELDARP</sequence>
<evidence type="ECO:0008006" key="6">
    <source>
        <dbReference type="Google" id="ProtNLM"/>
    </source>
</evidence>
<dbReference type="Proteomes" id="UP000019487">
    <property type="component" value="Unassembled WGS sequence"/>
</dbReference>
<keyword evidence="3" id="KW-1133">Transmembrane helix</keyword>
<evidence type="ECO:0000313" key="4">
    <source>
        <dbReference type="EMBL" id="ESZ91305.1"/>
    </source>
</evidence>
<keyword evidence="5" id="KW-1185">Reference proteome</keyword>
<evidence type="ECO:0000256" key="2">
    <source>
        <dbReference type="ARBA" id="ARBA00035112"/>
    </source>
</evidence>
<evidence type="ECO:0000256" key="3">
    <source>
        <dbReference type="SAM" id="Phobius"/>
    </source>
</evidence>
<proteinExistence type="inferred from homology"/>
<comment type="pathway">
    <text evidence="1">Mycotoxin biosynthesis.</text>
</comment>